<protein>
    <submittedName>
        <fullName evidence="2">Uncharacterized protein</fullName>
    </submittedName>
</protein>
<dbReference type="Proteomes" id="UP001596072">
    <property type="component" value="Unassembled WGS sequence"/>
</dbReference>
<reference evidence="3" key="1">
    <citation type="journal article" date="2019" name="Int. J. Syst. Evol. Microbiol.">
        <title>The Global Catalogue of Microorganisms (GCM) 10K type strain sequencing project: providing services to taxonomists for standard genome sequencing and annotation.</title>
        <authorList>
            <consortium name="The Broad Institute Genomics Platform"/>
            <consortium name="The Broad Institute Genome Sequencing Center for Infectious Disease"/>
            <person name="Wu L."/>
            <person name="Ma J."/>
        </authorList>
    </citation>
    <scope>NUCLEOTIDE SEQUENCE [LARGE SCALE GENOMIC DNA]</scope>
    <source>
        <strain evidence="3">YIM 94188</strain>
    </source>
</reference>
<accession>A0ABW0ZEQ0</accession>
<feature type="region of interest" description="Disordered" evidence="1">
    <location>
        <begin position="1"/>
        <end position="23"/>
    </location>
</feature>
<gene>
    <name evidence="2" type="ORF">ACFPQB_07670</name>
</gene>
<comment type="caution">
    <text evidence="2">The sequence shown here is derived from an EMBL/GenBank/DDBJ whole genome shotgun (WGS) entry which is preliminary data.</text>
</comment>
<evidence type="ECO:0000256" key="1">
    <source>
        <dbReference type="SAM" id="MobiDB-lite"/>
    </source>
</evidence>
<dbReference type="EMBL" id="JBHSNS010000002">
    <property type="protein sequence ID" value="MFC5728792.1"/>
    <property type="molecule type" value="Genomic_DNA"/>
</dbReference>
<proteinExistence type="predicted"/>
<evidence type="ECO:0000313" key="3">
    <source>
        <dbReference type="Proteomes" id="UP001596072"/>
    </source>
</evidence>
<keyword evidence="3" id="KW-1185">Reference proteome</keyword>
<dbReference type="RefSeq" id="WP_276606245.1">
    <property type="nucleotide sequence ID" value="NZ_JBHSNS010000002.1"/>
</dbReference>
<evidence type="ECO:0000313" key="2">
    <source>
        <dbReference type="EMBL" id="MFC5728792.1"/>
    </source>
</evidence>
<organism evidence="2 3">
    <name type="scientific">Nocardioides vastitatis</name>
    <dbReference type="NCBI Taxonomy" id="2568655"/>
    <lineage>
        <taxon>Bacteria</taxon>
        <taxon>Bacillati</taxon>
        <taxon>Actinomycetota</taxon>
        <taxon>Actinomycetes</taxon>
        <taxon>Propionibacteriales</taxon>
        <taxon>Nocardioidaceae</taxon>
        <taxon>Nocardioides</taxon>
    </lineage>
</organism>
<name>A0ABW0ZEQ0_9ACTN</name>
<sequence length="44" mass="4924">MGRVAERVSHDDARRTPGHDVDLAELIRPDGSWRDVDDVEHATA</sequence>